<evidence type="ECO:0000256" key="6">
    <source>
        <dbReference type="ARBA" id="ARBA00023211"/>
    </source>
</evidence>
<evidence type="ECO:0000256" key="8">
    <source>
        <dbReference type="PIRSR" id="PIRSR001235-2"/>
    </source>
</evidence>
<dbReference type="GO" id="GO:0046872">
    <property type="term" value="F:metal ion binding"/>
    <property type="evidence" value="ECO:0007669"/>
    <property type="project" value="UniProtKB-KW"/>
</dbReference>
<feature type="binding site" evidence="8">
    <location>
        <position position="290"/>
    </location>
    <ligand>
        <name>allantoate</name>
        <dbReference type="ChEBI" id="CHEBI:17536"/>
    </ligand>
</feature>
<dbReference type="Pfam" id="PF07687">
    <property type="entry name" value="M20_dimer"/>
    <property type="match status" value="1"/>
</dbReference>
<keyword evidence="4 7" id="KW-0479">Metal-binding</keyword>
<dbReference type="AlphaFoldDB" id="E0TCW5"/>
<feature type="domain" description="Peptidase M20 dimerisation" evidence="9">
    <location>
        <begin position="227"/>
        <end position="325"/>
    </location>
</feature>
<comment type="cofactor">
    <cofactor evidence="1">
        <name>Mn(2+)</name>
        <dbReference type="ChEBI" id="CHEBI:29035"/>
    </cofactor>
</comment>
<feature type="binding site" evidence="8">
    <location>
        <position position="226"/>
    </location>
    <ligand>
        <name>allantoate</name>
        <dbReference type="ChEBI" id="CHEBI:17536"/>
    </ligand>
</feature>
<evidence type="ECO:0000256" key="4">
    <source>
        <dbReference type="ARBA" id="ARBA00022723"/>
    </source>
</evidence>
<evidence type="ECO:0000313" key="10">
    <source>
        <dbReference type="EMBL" id="ADM10348.1"/>
    </source>
</evidence>
<feature type="binding site" evidence="8">
    <location>
        <position position="303"/>
    </location>
    <ligand>
        <name>allantoate</name>
        <dbReference type="ChEBI" id="CHEBI:17536"/>
    </ligand>
</feature>
<dbReference type="PANTHER" id="PTHR32494:SF19">
    <property type="entry name" value="ALLANTOATE DEIMINASE-RELATED"/>
    <property type="match status" value="1"/>
</dbReference>
<dbReference type="Gene3D" id="3.30.70.360">
    <property type="match status" value="1"/>
</dbReference>
<dbReference type="Proteomes" id="UP000001302">
    <property type="component" value="Chromosome"/>
</dbReference>
<reference evidence="11" key="1">
    <citation type="submission" date="2010-08" db="EMBL/GenBank/DDBJ databases">
        <title>Genome sequence of Parvularcula bermudensis HTCC2503.</title>
        <authorList>
            <person name="Kang D.-M."/>
            <person name="Oh H.-M."/>
            <person name="Cho J.-C."/>
        </authorList>
    </citation>
    <scope>NUCLEOTIDE SEQUENCE [LARGE SCALE GENOMIC DNA]</scope>
    <source>
        <strain evidence="11">ATCC BAA-594 / HTCC2503 / KCTC 12087</strain>
    </source>
</reference>
<evidence type="ECO:0000256" key="1">
    <source>
        <dbReference type="ARBA" id="ARBA00001936"/>
    </source>
</evidence>
<dbReference type="SUPFAM" id="SSF55031">
    <property type="entry name" value="Bacterial exopeptidase dimerisation domain"/>
    <property type="match status" value="1"/>
</dbReference>
<dbReference type="NCBIfam" id="NF006775">
    <property type="entry name" value="PRK09290.2-5"/>
    <property type="match status" value="1"/>
</dbReference>
<dbReference type="PIRSF" id="PIRSF001235">
    <property type="entry name" value="Amidase_carbamoylase"/>
    <property type="match status" value="1"/>
</dbReference>
<feature type="binding site" evidence="7">
    <location>
        <position position="98"/>
    </location>
    <ligand>
        <name>Zn(2+)</name>
        <dbReference type="ChEBI" id="CHEBI:29105"/>
        <label>1</label>
    </ligand>
</feature>
<keyword evidence="7" id="KW-0862">Zinc</keyword>
<evidence type="ECO:0000259" key="9">
    <source>
        <dbReference type="Pfam" id="PF07687"/>
    </source>
</evidence>
<dbReference type="STRING" id="314260.PB2503_11514"/>
<feature type="binding site" evidence="7">
    <location>
        <position position="133"/>
    </location>
    <ligand>
        <name>Zn(2+)</name>
        <dbReference type="ChEBI" id="CHEBI:29105"/>
        <label>2</label>
    </ligand>
</feature>
<dbReference type="InterPro" id="IPR010158">
    <property type="entry name" value="Amidase_Cbmase"/>
</dbReference>
<dbReference type="InterPro" id="IPR002933">
    <property type="entry name" value="Peptidase_M20"/>
</dbReference>
<dbReference type="PANTHER" id="PTHR32494">
    <property type="entry name" value="ALLANTOATE DEIMINASE-RELATED"/>
    <property type="match status" value="1"/>
</dbReference>
<dbReference type="Gene3D" id="3.40.630.10">
    <property type="entry name" value="Zn peptidases"/>
    <property type="match status" value="1"/>
</dbReference>
<dbReference type="NCBIfam" id="TIGR01879">
    <property type="entry name" value="hydantase"/>
    <property type="match status" value="1"/>
</dbReference>
<accession>E0TCW5</accession>
<feature type="binding site" evidence="7">
    <location>
        <position position="98"/>
    </location>
    <ligand>
        <name>Zn(2+)</name>
        <dbReference type="ChEBI" id="CHEBI:29105"/>
        <label>2</label>
    </ligand>
</feature>
<dbReference type="eggNOG" id="COG0624">
    <property type="taxonomic scope" value="Bacteria"/>
</dbReference>
<evidence type="ECO:0000256" key="3">
    <source>
        <dbReference type="ARBA" id="ARBA00011738"/>
    </source>
</evidence>
<evidence type="ECO:0000256" key="7">
    <source>
        <dbReference type="PIRSR" id="PIRSR001235-1"/>
    </source>
</evidence>
<keyword evidence="6" id="KW-0464">Manganese</keyword>
<comment type="similarity">
    <text evidence="2">Belongs to the peptidase M20 family.</text>
</comment>
<comment type="subunit">
    <text evidence="3">Homodimer.</text>
</comment>
<evidence type="ECO:0000256" key="2">
    <source>
        <dbReference type="ARBA" id="ARBA00006153"/>
    </source>
</evidence>
<sequence length="428" mass="45283">MVTAHPAPSSAQRAIARCRALERAPYSEEDQGLFRPYLSPAHATSLGAVASFMQEAGMTPRLDAMGNLIGRYEGAGREDRVLMIGSHIDSVRAAGVFDGPLGVMIGIEAVHQMHDANHQCPFPIEIVAFGDEEGSRFHTSMLCSRAVAGDLADVDLDKIKDADGVTVRTARTLFRPPLPFDPKAPPDSAERQDLLAFVEVHIEQGPALEAAGLALGSVSGIAAQRRLRVHVGGKAGHAGTVPMSLRTDALTAAAEIVLAVEDLAAIQAERAQCHCVATVGRLEIRPGASNVIPGAAELTIDIRAETTELRDDLTARIAAAIERIADRRQVSASHETVQDLPGTACDPDLTERLSAAIVSVTGQDLQLSSGAGHDAMVMARACPIAMMFVRCRGGISHHPDEYVEEADVAAAITALGQLLSDLEHRHAA</sequence>
<dbReference type="SUPFAM" id="SSF53187">
    <property type="entry name" value="Zn-dependent exopeptidases"/>
    <property type="match status" value="1"/>
</dbReference>
<dbReference type="HOGENOM" id="CLU_024588_6_1_5"/>
<dbReference type="GO" id="GO:0016813">
    <property type="term" value="F:hydrolase activity, acting on carbon-nitrogen (but not peptide) bonds, in linear amidines"/>
    <property type="evidence" value="ECO:0007669"/>
    <property type="project" value="InterPro"/>
</dbReference>
<dbReference type="InterPro" id="IPR036264">
    <property type="entry name" value="Bact_exopeptidase_dim_dom"/>
</dbReference>
<feature type="binding site" evidence="7">
    <location>
        <position position="397"/>
    </location>
    <ligand>
        <name>Zn(2+)</name>
        <dbReference type="ChEBI" id="CHEBI:29105"/>
        <label>2</label>
    </ligand>
</feature>
<dbReference type="RefSeq" id="WP_013301322.1">
    <property type="nucleotide sequence ID" value="NC_014414.1"/>
</dbReference>
<keyword evidence="5 10" id="KW-0378">Hydrolase</keyword>
<reference evidence="10 11" key="2">
    <citation type="journal article" date="2011" name="J. Bacteriol.">
        <title>Complete genome sequence of strain HTCC2503T of Parvularcula bermudensis, the type species of the order "Parvularculales" in the class Alphaproteobacteria.</title>
        <authorList>
            <person name="Oh H.M."/>
            <person name="Kang I."/>
            <person name="Vergin K.L."/>
            <person name="Kang D."/>
            <person name="Rhee K.H."/>
            <person name="Giovannoni S.J."/>
            <person name="Cho J.C."/>
        </authorList>
    </citation>
    <scope>NUCLEOTIDE SEQUENCE [LARGE SCALE GENOMIC DNA]</scope>
    <source>
        <strain evidence="11">ATCC BAA-594 / HTCC2503 / KCTC 12087</strain>
    </source>
</reference>
<dbReference type="CDD" id="cd03884">
    <property type="entry name" value="M20_bAS"/>
    <property type="match status" value="1"/>
</dbReference>
<feature type="binding site" evidence="7">
    <location>
        <position position="87"/>
    </location>
    <ligand>
        <name>Zn(2+)</name>
        <dbReference type="ChEBI" id="CHEBI:29105"/>
        <label>1</label>
    </ligand>
</feature>
<dbReference type="InterPro" id="IPR011650">
    <property type="entry name" value="Peptidase_M20_dimer"/>
</dbReference>
<dbReference type="OrthoDB" id="9808195at2"/>
<evidence type="ECO:0000313" key="11">
    <source>
        <dbReference type="Proteomes" id="UP000001302"/>
    </source>
</evidence>
<dbReference type="KEGG" id="pbr:PB2503_11514"/>
<gene>
    <name evidence="10" type="ordered locus">PB2503_11514</name>
</gene>
<evidence type="ECO:0000256" key="5">
    <source>
        <dbReference type="ARBA" id="ARBA00022801"/>
    </source>
</evidence>
<dbReference type="Pfam" id="PF01546">
    <property type="entry name" value="Peptidase_M20"/>
    <property type="match status" value="1"/>
</dbReference>
<comment type="cofactor">
    <cofactor evidence="7">
        <name>Zn(2+)</name>
        <dbReference type="ChEBI" id="CHEBI:29105"/>
    </cofactor>
    <text evidence="7">Binds 2 Zn(2+) ions per subunit.</text>
</comment>
<protein>
    <submittedName>
        <fullName evidence="10">N-carbamoyl-L-amino acid amidohydrolase</fullName>
    </submittedName>
</protein>
<keyword evidence="11" id="KW-1185">Reference proteome</keyword>
<proteinExistence type="inferred from homology"/>
<feature type="binding site" evidence="7">
    <location>
        <position position="201"/>
    </location>
    <ligand>
        <name>Zn(2+)</name>
        <dbReference type="ChEBI" id="CHEBI:29105"/>
        <label>1</label>
    </ligand>
</feature>
<name>E0TCW5_PARBH</name>
<dbReference type="EMBL" id="CP002156">
    <property type="protein sequence ID" value="ADM10348.1"/>
    <property type="molecule type" value="Genomic_DNA"/>
</dbReference>
<organism evidence="10 11">
    <name type="scientific">Parvularcula bermudensis (strain ATCC BAA-594 / HTCC2503 / KCTC 12087)</name>
    <dbReference type="NCBI Taxonomy" id="314260"/>
    <lineage>
        <taxon>Bacteria</taxon>
        <taxon>Pseudomonadati</taxon>
        <taxon>Pseudomonadota</taxon>
        <taxon>Alphaproteobacteria</taxon>
        <taxon>Parvularculales</taxon>
        <taxon>Parvularculaceae</taxon>
        <taxon>Parvularcula</taxon>
    </lineage>
</organism>